<reference evidence="2" key="1">
    <citation type="submission" date="2018-05" db="EMBL/GenBank/DDBJ databases">
        <authorList>
            <person name="Lanie J.A."/>
            <person name="Ng W.-L."/>
            <person name="Kazmierczak K.M."/>
            <person name="Andrzejewski T.M."/>
            <person name="Davidsen T.M."/>
            <person name="Wayne K.J."/>
            <person name="Tettelin H."/>
            <person name="Glass J.I."/>
            <person name="Rusch D."/>
            <person name="Podicherti R."/>
            <person name="Tsui H.-C.T."/>
            <person name="Winkler M.E."/>
        </authorList>
    </citation>
    <scope>NUCLEOTIDE SEQUENCE</scope>
</reference>
<feature type="transmembrane region" description="Helical" evidence="1">
    <location>
        <begin position="44"/>
        <end position="67"/>
    </location>
</feature>
<evidence type="ECO:0000256" key="1">
    <source>
        <dbReference type="SAM" id="Phobius"/>
    </source>
</evidence>
<keyword evidence="1" id="KW-0472">Membrane</keyword>
<dbReference type="EMBL" id="UINC01107291">
    <property type="protein sequence ID" value="SVC72552.1"/>
    <property type="molecule type" value="Genomic_DNA"/>
</dbReference>
<gene>
    <name evidence="2" type="ORF">METZ01_LOCUS325406</name>
</gene>
<sequence length="85" mass="9105">MNNLLASSIGFFNGLLALIFIISGAAAAYSIPPYYHNSDPVLNALLGSAVGLIFAILVCGVLALFISMRNELILIRRILDKQALL</sequence>
<organism evidence="2">
    <name type="scientific">marine metagenome</name>
    <dbReference type="NCBI Taxonomy" id="408172"/>
    <lineage>
        <taxon>unclassified sequences</taxon>
        <taxon>metagenomes</taxon>
        <taxon>ecological metagenomes</taxon>
    </lineage>
</organism>
<dbReference type="AlphaFoldDB" id="A0A382PKP9"/>
<protein>
    <submittedName>
        <fullName evidence="2">Uncharacterized protein</fullName>
    </submittedName>
</protein>
<accession>A0A382PKP9</accession>
<evidence type="ECO:0000313" key="2">
    <source>
        <dbReference type="EMBL" id="SVC72552.1"/>
    </source>
</evidence>
<keyword evidence="1" id="KW-1133">Transmembrane helix</keyword>
<keyword evidence="1" id="KW-0812">Transmembrane</keyword>
<name>A0A382PKP9_9ZZZZ</name>
<proteinExistence type="predicted"/>